<reference evidence="1" key="1">
    <citation type="journal article" date="2012" name="Science">
        <title>Fermentation, hydrogen, and sulfur metabolism in multiple uncultivated bacterial phyla.</title>
        <authorList>
            <person name="Wrighton K.C."/>
            <person name="Thomas B.C."/>
            <person name="Sharon I."/>
            <person name="Miller C.S."/>
            <person name="Castelle C.J."/>
            <person name="VerBerkmoes N.C."/>
            <person name="Wilkins M.J."/>
            <person name="Hettich R.L."/>
            <person name="Lipton M.S."/>
            <person name="Williams K.H."/>
            <person name="Long P.E."/>
            <person name="Banfield J.F."/>
        </authorList>
    </citation>
    <scope>NUCLEOTIDE SEQUENCE [LARGE SCALE GENOMIC DNA]</scope>
</reference>
<protein>
    <submittedName>
        <fullName evidence="1">Uncharacterized protein</fullName>
    </submittedName>
</protein>
<proteinExistence type="predicted"/>
<sequence>EPLASKALYKLRKLTEGKDNKSIVEALKEAIKIFGHATGQQKLFFNNVIGKNDAYKQGLKELIKNDKDSEEFKKMRL</sequence>
<organism evidence="1">
    <name type="scientific">uncultured bacterium</name>
    <name type="common">gcode 4</name>
    <dbReference type="NCBI Taxonomy" id="1234023"/>
    <lineage>
        <taxon>Bacteria</taxon>
        <taxon>environmental samples</taxon>
    </lineage>
</organism>
<name>K2F6S9_9BACT</name>
<comment type="caution">
    <text evidence="1">The sequence shown here is derived from an EMBL/GenBank/DDBJ whole genome shotgun (WGS) entry which is preliminary data.</text>
</comment>
<dbReference type="EMBL" id="AMFJ01000655">
    <property type="protein sequence ID" value="EKE26811.1"/>
    <property type="molecule type" value="Genomic_DNA"/>
</dbReference>
<accession>K2F6S9</accession>
<evidence type="ECO:0000313" key="1">
    <source>
        <dbReference type="EMBL" id="EKE26811.1"/>
    </source>
</evidence>
<gene>
    <name evidence="1" type="ORF">ACD_4C00139G0002</name>
</gene>
<feature type="non-terminal residue" evidence="1">
    <location>
        <position position="1"/>
    </location>
</feature>
<dbReference type="AlphaFoldDB" id="K2F6S9"/>